<dbReference type="PANTHER" id="PTHR46630">
    <property type="entry name" value="TETRATRICOPEPTIDE REPEAT PROTEIN 29"/>
    <property type="match status" value="1"/>
</dbReference>
<name>A0A9Y1BNH1_9ARCH</name>
<reference evidence="6" key="1">
    <citation type="journal article" date="2022" name="Nat. Microbiol.">
        <title>Unique mobile elements and scalable gene flow at the prokaryote-eukaryote boundary revealed by circularized Asgard archaea genomes.</title>
        <authorList>
            <person name="Wu F."/>
            <person name="Speth D.R."/>
            <person name="Philosof A."/>
            <person name="Cremiere A."/>
            <person name="Narayanan A."/>
            <person name="Barco R.A."/>
            <person name="Connon S.A."/>
            <person name="Amend J.P."/>
            <person name="Antoshechkin I.A."/>
            <person name="Orphan V.J."/>
        </authorList>
    </citation>
    <scope>NUCLEOTIDE SEQUENCE</scope>
    <source>
        <strain evidence="6">PM71</strain>
    </source>
</reference>
<evidence type="ECO:0008006" key="7">
    <source>
        <dbReference type="Google" id="ProtNLM"/>
    </source>
</evidence>
<keyword evidence="3" id="KW-0677">Repeat</keyword>
<evidence type="ECO:0000256" key="1">
    <source>
        <dbReference type="ARBA" id="ARBA00004496"/>
    </source>
</evidence>
<dbReference type="Pfam" id="PF13181">
    <property type="entry name" value="TPR_8"/>
    <property type="match status" value="1"/>
</dbReference>
<dbReference type="InterPro" id="IPR019734">
    <property type="entry name" value="TPR_rpt"/>
</dbReference>
<sequence length="842" mass="96682">MKPVNTLPPEIQAHQNRISVEVREVFIKTLKGKLTSETSSQIGRLMWNIISDPVYESDEELKYLAAKIGTIVGHYDVAIKSIDDKVPGSVVWGSFALFEIGETDEAFSNLESIISIESNDILPLVESIILYIYLKTLIGDTDGLVEYVEKLDLILGSRQSRFLPEMIKKFSLFAKGLVDIHSKSAIEGYEQVNSFYEYCKAVGDQFWQSLALLILGDQKLDLSDFISAEKIYSNCLELATNLSNSALIGAAKIGVAHVLYLKGELKQANFTVTQAIRSLQEKSQYYLGLAYFVKGKILVRLGQHTNARQNYSLAETLSRKYKNYNNILMAMLELADSYFIINEKQKAQDIYRKAYSMITNIANKKQFTKALVQIATGDFYQGNYAKAMERIDKIETLSEEIIYQKGKADAIKLRAQLNIQLSKNILTQIQALKAAQILYLEIGDNVNSANCDIVIAKAYIRIGNSKDASKYLERAKQYYMKISDNLMIAEIKEIQAEFDIKEGRYDEALVKLRSSYSHYSDIFDTSGKNRCIRKIADSLALKGSFDEAIARYRKLREALEQREEKLSLIVLHTNMGRTYLASNKIEKAKEEYTIVVDLLEEEQILKYLATILREKIYLHLIQGEKDTVLELLKKLETLTADNRQEVYQLYPEIINKQISLHETKEENFLNLIGYLQETIQNKDVLTTLQILVNILYNEVSLYSAENEFDEIKKAELENYIKLLRTLSSDYNLYYFQGIYFLIEVIWYYLIGELDKQQVSIIEGSSFFTEKGFENLSNLLVDYQYNFSVWSGETGSKLSIIRTPKKYDDPKSMLLEILELAQYSIFVDQIRDTEFKIIHELNK</sequence>
<evidence type="ECO:0000256" key="2">
    <source>
        <dbReference type="ARBA" id="ARBA00022490"/>
    </source>
</evidence>
<dbReference type="Proteomes" id="UP001201020">
    <property type="component" value="Chromosome"/>
</dbReference>
<gene>
    <name evidence="6" type="ORF">K9W45_06495</name>
</gene>
<evidence type="ECO:0000313" key="6">
    <source>
        <dbReference type="EMBL" id="UJG42105.1"/>
    </source>
</evidence>
<dbReference type="EMBL" id="CP084166">
    <property type="protein sequence ID" value="UJG42105.1"/>
    <property type="molecule type" value="Genomic_DNA"/>
</dbReference>
<dbReference type="AlphaFoldDB" id="A0A9Y1BNH1"/>
<dbReference type="InterPro" id="IPR011990">
    <property type="entry name" value="TPR-like_helical_dom_sf"/>
</dbReference>
<dbReference type="SUPFAM" id="SSF48452">
    <property type="entry name" value="TPR-like"/>
    <property type="match status" value="2"/>
</dbReference>
<dbReference type="PANTHER" id="PTHR46630:SF1">
    <property type="entry name" value="TETRATRICOPEPTIDE REPEAT PROTEIN 29"/>
    <property type="match status" value="1"/>
</dbReference>
<evidence type="ECO:0000256" key="3">
    <source>
        <dbReference type="ARBA" id="ARBA00022737"/>
    </source>
</evidence>
<evidence type="ECO:0000256" key="5">
    <source>
        <dbReference type="SAM" id="Coils"/>
    </source>
</evidence>
<dbReference type="Gene3D" id="1.25.40.10">
    <property type="entry name" value="Tetratricopeptide repeat domain"/>
    <property type="match status" value="3"/>
</dbReference>
<keyword evidence="4" id="KW-0802">TPR repeat</keyword>
<evidence type="ECO:0000256" key="4">
    <source>
        <dbReference type="ARBA" id="ARBA00022803"/>
    </source>
</evidence>
<dbReference type="GO" id="GO:0005737">
    <property type="term" value="C:cytoplasm"/>
    <property type="evidence" value="ECO:0007669"/>
    <property type="project" value="UniProtKB-SubCell"/>
</dbReference>
<dbReference type="SMART" id="SM00028">
    <property type="entry name" value="TPR"/>
    <property type="match status" value="6"/>
</dbReference>
<comment type="subcellular location">
    <subcellularLocation>
        <location evidence="1">Cytoplasm</location>
    </subcellularLocation>
</comment>
<dbReference type="Pfam" id="PF14938">
    <property type="entry name" value="SNAP"/>
    <property type="match status" value="1"/>
</dbReference>
<feature type="coiled-coil region" evidence="5">
    <location>
        <begin position="545"/>
        <end position="602"/>
    </location>
</feature>
<accession>A0A9Y1BNH1</accession>
<protein>
    <recommendedName>
        <fullName evidence="7">MalT-like TPR region domain-containing protein</fullName>
    </recommendedName>
</protein>
<organism evidence="6">
    <name type="scientific">Candidatus Heimdallarchaeum aukensis</name>
    <dbReference type="NCBI Taxonomy" id="2876573"/>
    <lineage>
        <taxon>Archaea</taxon>
        <taxon>Promethearchaeati</taxon>
        <taxon>Candidatus Heimdallarchaeota</taxon>
        <taxon>Candidatus Heimdallarchaeia (ex Rinke et al. 2021) (nom. nud.)</taxon>
        <taxon>Candidatus Heimdallarchaeales</taxon>
        <taxon>Candidatus Heimdallarchaeaceae</taxon>
        <taxon>Candidatus Heimdallarchaeum</taxon>
    </lineage>
</organism>
<proteinExistence type="predicted"/>
<keyword evidence="2" id="KW-0963">Cytoplasm</keyword>
<keyword evidence="5" id="KW-0175">Coiled coil</keyword>
<dbReference type="InterPro" id="IPR051476">
    <property type="entry name" value="Bac_ResReg_Asp_Phosphatase"/>
</dbReference>